<dbReference type="Gene3D" id="1.20.1000.10">
    <property type="entry name" value="Guanylate-binding protein, C-terminal domain"/>
    <property type="match status" value="1"/>
</dbReference>
<dbReference type="GO" id="GO:0005525">
    <property type="term" value="F:GTP binding"/>
    <property type="evidence" value="ECO:0007669"/>
    <property type="project" value="UniProtKB-KW"/>
</dbReference>
<keyword evidence="9" id="KW-1185">Reference proteome</keyword>
<proteinExistence type="inferred from homology"/>
<dbReference type="EnsemblProtists" id="PYU1_T002618">
    <property type="protein sequence ID" value="PYU1_T002618"/>
    <property type="gene ID" value="PYU1_G002615"/>
</dbReference>
<dbReference type="Pfam" id="PF02841">
    <property type="entry name" value="GBP_C"/>
    <property type="match status" value="1"/>
</dbReference>
<evidence type="ECO:0000256" key="6">
    <source>
        <dbReference type="SAM" id="MobiDB-lite"/>
    </source>
</evidence>
<dbReference type="Proteomes" id="UP000019132">
    <property type="component" value="Unassembled WGS sequence"/>
</dbReference>
<comment type="similarity">
    <text evidence="4">Belongs to the TRAFAC class dynamin-like GTPase superfamily. GB1/RHD3 GTPase family.</text>
</comment>
<dbReference type="InterPro" id="IPR030386">
    <property type="entry name" value="G_GB1_RHD3_dom"/>
</dbReference>
<dbReference type="Gene3D" id="3.40.50.300">
    <property type="entry name" value="P-loop containing nucleotide triphosphate hydrolases"/>
    <property type="match status" value="1"/>
</dbReference>
<evidence type="ECO:0000256" key="4">
    <source>
        <dbReference type="PROSITE-ProRule" id="PRU01052"/>
    </source>
</evidence>
<dbReference type="InParanoid" id="K3WCC7"/>
<keyword evidence="2" id="KW-0378">Hydrolase</keyword>
<accession>K3WCC7</accession>
<evidence type="ECO:0000259" key="7">
    <source>
        <dbReference type="PROSITE" id="PS51715"/>
    </source>
</evidence>
<evidence type="ECO:0000313" key="9">
    <source>
        <dbReference type="Proteomes" id="UP000019132"/>
    </source>
</evidence>
<evidence type="ECO:0000256" key="5">
    <source>
        <dbReference type="SAM" id="Coils"/>
    </source>
</evidence>
<dbReference type="HOGENOM" id="CLU_014969_1_0_1"/>
<keyword evidence="3" id="KW-0342">GTP-binding</keyword>
<organism evidence="8 9">
    <name type="scientific">Globisporangium ultimum (strain ATCC 200006 / CBS 805.95 / DAOM BR144)</name>
    <name type="common">Pythium ultimum</name>
    <dbReference type="NCBI Taxonomy" id="431595"/>
    <lineage>
        <taxon>Eukaryota</taxon>
        <taxon>Sar</taxon>
        <taxon>Stramenopiles</taxon>
        <taxon>Oomycota</taxon>
        <taxon>Peronosporomycetes</taxon>
        <taxon>Pythiales</taxon>
        <taxon>Pythiaceae</taxon>
        <taxon>Globisporangium</taxon>
    </lineage>
</organism>
<protein>
    <recommendedName>
        <fullName evidence="7">GB1/RHD3-type G domain-containing protein</fullName>
    </recommendedName>
</protein>
<dbReference type="InterPro" id="IPR003191">
    <property type="entry name" value="Guanylate-bd/ATL_C"/>
</dbReference>
<reference evidence="9" key="1">
    <citation type="journal article" date="2010" name="Genome Biol.">
        <title>Genome sequence of the necrotrophic plant pathogen Pythium ultimum reveals original pathogenicity mechanisms and effector repertoire.</title>
        <authorList>
            <person name="Levesque C.A."/>
            <person name="Brouwer H."/>
            <person name="Cano L."/>
            <person name="Hamilton J.P."/>
            <person name="Holt C."/>
            <person name="Huitema E."/>
            <person name="Raffaele S."/>
            <person name="Robideau G.P."/>
            <person name="Thines M."/>
            <person name="Win J."/>
            <person name="Zerillo M.M."/>
            <person name="Beakes G.W."/>
            <person name="Boore J.L."/>
            <person name="Busam D."/>
            <person name="Dumas B."/>
            <person name="Ferriera S."/>
            <person name="Fuerstenberg S.I."/>
            <person name="Gachon C.M."/>
            <person name="Gaulin E."/>
            <person name="Govers F."/>
            <person name="Grenville-Briggs L."/>
            <person name="Horner N."/>
            <person name="Hostetler J."/>
            <person name="Jiang R.H."/>
            <person name="Johnson J."/>
            <person name="Krajaejun T."/>
            <person name="Lin H."/>
            <person name="Meijer H.J."/>
            <person name="Moore B."/>
            <person name="Morris P."/>
            <person name="Phuntmart V."/>
            <person name="Puiu D."/>
            <person name="Shetty J."/>
            <person name="Stajich J.E."/>
            <person name="Tripathy S."/>
            <person name="Wawra S."/>
            <person name="van West P."/>
            <person name="Whitty B.R."/>
            <person name="Coutinho P.M."/>
            <person name="Henrissat B."/>
            <person name="Martin F."/>
            <person name="Thomas P.D."/>
            <person name="Tyler B.M."/>
            <person name="De Vries R.P."/>
            <person name="Kamoun S."/>
            <person name="Yandell M."/>
            <person name="Tisserat N."/>
            <person name="Buell C.R."/>
        </authorList>
    </citation>
    <scope>NUCLEOTIDE SEQUENCE</scope>
    <source>
        <strain evidence="9">DAOM:BR144</strain>
    </source>
</reference>
<feature type="coiled-coil region" evidence="5">
    <location>
        <begin position="603"/>
        <end position="789"/>
    </location>
</feature>
<dbReference type="PROSITE" id="PS51715">
    <property type="entry name" value="G_GB1_RHD3"/>
    <property type="match status" value="1"/>
</dbReference>
<dbReference type="InterPro" id="IPR027417">
    <property type="entry name" value="P-loop_NTPase"/>
</dbReference>
<dbReference type="VEuPathDB" id="FungiDB:PYU1_G002615"/>
<dbReference type="SUPFAM" id="SSF52540">
    <property type="entry name" value="P-loop containing nucleoside triphosphate hydrolases"/>
    <property type="match status" value="1"/>
</dbReference>
<name>K3WCC7_GLOUD</name>
<dbReference type="AlphaFoldDB" id="K3WCC7"/>
<dbReference type="SUPFAM" id="SSF48340">
    <property type="entry name" value="Interferon-induced guanylate-binding protein 1 (GBP1), C-terminal domain"/>
    <property type="match status" value="1"/>
</dbReference>
<keyword evidence="1" id="KW-0547">Nucleotide-binding</keyword>
<evidence type="ECO:0000256" key="1">
    <source>
        <dbReference type="ARBA" id="ARBA00022741"/>
    </source>
</evidence>
<evidence type="ECO:0000256" key="2">
    <source>
        <dbReference type="ARBA" id="ARBA00022801"/>
    </source>
</evidence>
<reference evidence="9" key="2">
    <citation type="submission" date="2010-04" db="EMBL/GenBank/DDBJ databases">
        <authorList>
            <person name="Buell R."/>
            <person name="Hamilton J."/>
            <person name="Hostetler J."/>
        </authorList>
    </citation>
    <scope>NUCLEOTIDE SEQUENCE [LARGE SCALE GENOMIC DNA]</scope>
    <source>
        <strain evidence="9">DAOM:BR144</strain>
    </source>
</reference>
<dbReference type="eggNOG" id="KOG2037">
    <property type="taxonomic scope" value="Eukaryota"/>
</dbReference>
<reference evidence="8" key="3">
    <citation type="submission" date="2014-11" db="UniProtKB">
        <authorList>
            <consortium name="EnsemblProtists"/>
        </authorList>
    </citation>
    <scope>IDENTIFICATION</scope>
    <source>
        <strain evidence="8">DAOM BR144</strain>
    </source>
</reference>
<sequence>MQDPQAHVGAPVCLIHGSHEGLRVADEGLRLLESLNEPIAVVCLAGQYRTGKSFFLNQLTRTRERVENIASAVNDSGNDAIAALNGFRVGPTTESCTRGIWLWDPQPSIRNTRGEKVLFMDTEGIAATDNDESYDAKIFSLGLLLSSLFVFNTMGVIDEGAIDRLFLVSELTKHVCVTADTGHQPPPNASLPQNMSTSDAELDDDTDLKDSMAESRELAPHFPPFIWLLRDFMLDMQQDGTSLSPNEYLEKSLKLREGSSRRNEERNKIRKSIQVLFARRECLTLVRPVMDEMQLRRAAELSVEELRPEFVVQMENIRDRILSIVAPKQLFGKVMDGAKLAHLVKCYTKTMNSGSVPDIRAAWEYVSEATCQSALLNAIELYDAKMAVVNPGGDTADEFISNGDMKILTQPEFEKIHKDAQEEALSLFKNQSVEGATRAACFQKLKVHIQKQKSALIAFLQKRSTALCEQTLVGLRRKYLQQPLEDATLDELEKAYEEQAQGPSKKIVFYNFLRTETIGFFQTLFERLSQGFNTAKAKWERELADLQHEKQTHELTWKQQVQAKEVEIKLLLESKAHAEDKERMQNGRISELQHHTEHQQSVISTLEEKKRSVKGELDDLQAAYAQMEKELEKTKLHLEHKENALQQQVDEARQVKQELTQQLEAARISHQDEKEEWIKRVADQTSEKNGLQKQLKQREHELQQKQLDLELMLKEHEQLRQEYAEEAKIKSQKSTECLQLREQNAELESQLEDTLTFQSSLTDEAEREKARLHARLERYQSQLGRLETDREVEDLLKDCVAEVVRLAEVDKINTLMEEKELLQEQLGEVYLKISTLPDFYQREIFCSPEPTPDFFEVLTS</sequence>
<keyword evidence="5" id="KW-0175">Coiled coil</keyword>
<dbReference type="InterPro" id="IPR015894">
    <property type="entry name" value="Guanylate-bd_N"/>
</dbReference>
<evidence type="ECO:0000256" key="3">
    <source>
        <dbReference type="ARBA" id="ARBA00023134"/>
    </source>
</evidence>
<feature type="domain" description="GB1/RHD3-type G" evidence="7">
    <location>
        <begin position="36"/>
        <end position="322"/>
    </location>
</feature>
<dbReference type="GO" id="GO:0003924">
    <property type="term" value="F:GTPase activity"/>
    <property type="evidence" value="ECO:0007669"/>
    <property type="project" value="InterPro"/>
</dbReference>
<evidence type="ECO:0000313" key="8">
    <source>
        <dbReference type="EnsemblProtists" id="PYU1_T002618"/>
    </source>
</evidence>
<dbReference type="InterPro" id="IPR036543">
    <property type="entry name" value="Guanylate-bd_C_sf"/>
</dbReference>
<dbReference type="PANTHER" id="PTHR10751">
    <property type="entry name" value="GUANYLATE BINDING PROTEIN"/>
    <property type="match status" value="1"/>
</dbReference>
<dbReference type="OMA" id="ELTKHVC"/>
<feature type="region of interest" description="Disordered" evidence="6">
    <location>
        <begin position="179"/>
        <end position="206"/>
    </location>
</feature>
<dbReference type="Pfam" id="PF02263">
    <property type="entry name" value="GBP"/>
    <property type="match status" value="2"/>
</dbReference>